<organism evidence="6">
    <name type="scientific">Siphoviridae sp. ctBLh2</name>
    <dbReference type="NCBI Taxonomy" id="2827803"/>
    <lineage>
        <taxon>Viruses</taxon>
        <taxon>Duplodnaviria</taxon>
        <taxon>Heunggongvirae</taxon>
        <taxon>Uroviricota</taxon>
        <taxon>Caudoviricetes</taxon>
    </lineage>
</organism>
<evidence type="ECO:0000256" key="2">
    <source>
        <dbReference type="ARBA" id="ARBA00023277"/>
    </source>
</evidence>
<evidence type="ECO:0000313" key="6">
    <source>
        <dbReference type="EMBL" id="DAF45260.1"/>
    </source>
</evidence>
<dbReference type="Gene3D" id="1.50.10.10">
    <property type="match status" value="1"/>
</dbReference>
<dbReference type="InterPro" id="IPR001701">
    <property type="entry name" value="Glyco_hydro_9"/>
</dbReference>
<name>A0A8S5S2M6_9CAUD</name>
<dbReference type="EMBL" id="BK032514">
    <property type="protein sequence ID" value="DAF45260.1"/>
    <property type="molecule type" value="Genomic_DNA"/>
</dbReference>
<dbReference type="SUPFAM" id="SSF48208">
    <property type="entry name" value="Six-hairpin glycosidases"/>
    <property type="match status" value="1"/>
</dbReference>
<protein>
    <submittedName>
        <fullName evidence="6">Cellulase</fullName>
    </submittedName>
</protein>
<dbReference type="CDD" id="cd02850">
    <property type="entry name" value="E_set_Cellulase_N"/>
    <property type="match status" value="1"/>
</dbReference>
<keyword evidence="2" id="KW-0119">Carbohydrate metabolism</keyword>
<evidence type="ECO:0000259" key="4">
    <source>
        <dbReference type="Pfam" id="PF00759"/>
    </source>
</evidence>
<dbReference type="InterPro" id="IPR014756">
    <property type="entry name" value="Ig_E-set"/>
</dbReference>
<dbReference type="Pfam" id="PF02927">
    <property type="entry name" value="CelD_N"/>
    <property type="match status" value="1"/>
</dbReference>
<evidence type="ECO:0000259" key="5">
    <source>
        <dbReference type="Pfam" id="PF02927"/>
    </source>
</evidence>
<dbReference type="Pfam" id="PF00759">
    <property type="entry name" value="Glyco_hydro_9"/>
    <property type="match status" value="1"/>
</dbReference>
<comment type="similarity">
    <text evidence="1">Belongs to the glycosyl hydrolase 9 (cellulase E) family.</text>
</comment>
<accession>A0A8S5S2M6</accession>
<sequence>MRPKLPISLLLSACVVFALSAQDVRWSDRKVGAPVPQTGTRQPLPRVDRVSAVAPDLICLEIVEGEILPVRQVRYTPHPADSLTVNRQTGLGEDYSVRVIRNGFPLGNLVGKNRDILSVHERLIGVALDTAFVGRTQSYTVRSAGDPAFGRGVAPIAVYRKSKPTDWTEEERFGGMFHTARHFIYLRLPETMAPGHGYLIRTEGINLETTAFHFVFDPMLCRSEAVHVNQTGFRCDDPLKEAYLSCWAGTGGGVCYPEGLTFRLIDNVSHDTVFTGKTRMRWPAAREENVGVAPNHTKSDLFVMDFSEFRSPGSYRIAVDGIGCSYPFVVGPGAWNEAFYVAMKGLYHQRSGVEMLPPYTDFIRARDHHPDDGTKVYHSTAPYLCSGNGYNAEGTETNNFDTLVYGKTERIVPGAWGGVMDAGDWDRQIRHLKGTARKLLELAELRPEAFASLSLGIPESGNDLPDIVDEALFEIDVYRRMQCPDGGIRGGIECSEHPAEGCASWQDMLTVMAYAPDHVSSYIYAGVAARAAHVLTRYGCHSLAYTYLESALKAMRWGMKEERRWRSAPSHDRVRPGIEEAVAVEKNLAAAELYRVTGDPEWHDLFLSGFEENPARPEAAFLYARLDDRPTDSRVRKRAVDFIVREADALVERATGNAYGVTRGVKGGALGGWAGTFSAPGSEILVHAHALTHDDRYLRTLIRSMLFTLGANPMNQCLTTGLGANPILHPLHEDSRHTGQPAPVGITVCGPCELPVFAPYFVSFPERLARECTPSGMEWPTAESYFDIYGCDFQNEYVVDGHIGANAYIWGYLATRQ</sequence>
<dbReference type="GO" id="GO:0008810">
    <property type="term" value="F:cellulase activity"/>
    <property type="evidence" value="ECO:0007669"/>
    <property type="project" value="InterPro"/>
</dbReference>
<dbReference type="InterPro" id="IPR008928">
    <property type="entry name" value="6-hairpin_glycosidase_sf"/>
</dbReference>
<dbReference type="GO" id="GO:0000272">
    <property type="term" value="P:polysaccharide catabolic process"/>
    <property type="evidence" value="ECO:0007669"/>
    <property type="project" value="UniProtKB-KW"/>
</dbReference>
<proteinExistence type="inferred from homology"/>
<evidence type="ECO:0000256" key="1">
    <source>
        <dbReference type="ARBA" id="ARBA00007072"/>
    </source>
</evidence>
<dbReference type="SMR" id="A0A8S5S2M6"/>
<feature type="domain" description="Cellulase Ig-like" evidence="5">
    <location>
        <begin position="223"/>
        <end position="323"/>
    </location>
</feature>
<feature type="domain" description="Glycoside hydrolase family 9" evidence="4">
    <location>
        <begin position="336"/>
        <end position="797"/>
    </location>
</feature>
<keyword evidence="3" id="KW-0624">Polysaccharide degradation</keyword>
<dbReference type="Gene3D" id="2.60.40.10">
    <property type="entry name" value="Immunoglobulins"/>
    <property type="match status" value="1"/>
</dbReference>
<dbReference type="InterPro" id="IPR013783">
    <property type="entry name" value="Ig-like_fold"/>
</dbReference>
<evidence type="ECO:0000256" key="3">
    <source>
        <dbReference type="ARBA" id="ARBA00023326"/>
    </source>
</evidence>
<dbReference type="InterPro" id="IPR004197">
    <property type="entry name" value="Cellulase_Ig-like"/>
</dbReference>
<reference evidence="6" key="1">
    <citation type="journal article" date="2021" name="Proc. Natl. Acad. Sci. U.S.A.">
        <title>A Catalog of Tens of Thousands of Viruses from Human Metagenomes Reveals Hidden Associations with Chronic Diseases.</title>
        <authorList>
            <person name="Tisza M.J."/>
            <person name="Buck C.B."/>
        </authorList>
    </citation>
    <scope>NUCLEOTIDE SEQUENCE</scope>
    <source>
        <strain evidence="6">CtBLh2</strain>
    </source>
</reference>
<dbReference type="SUPFAM" id="SSF81296">
    <property type="entry name" value="E set domains"/>
    <property type="match status" value="1"/>
</dbReference>
<dbReference type="InterPro" id="IPR012341">
    <property type="entry name" value="6hp_glycosidase-like_sf"/>
</dbReference>